<proteinExistence type="predicted"/>
<feature type="chain" id="PRO_5040402955" evidence="1">
    <location>
        <begin position="25"/>
        <end position="76"/>
    </location>
</feature>
<reference evidence="2" key="1">
    <citation type="journal article" date="2021" name="Nat. Commun.">
        <title>Genetic determinants of endophytism in the Arabidopsis root mycobiome.</title>
        <authorList>
            <person name="Mesny F."/>
            <person name="Miyauchi S."/>
            <person name="Thiergart T."/>
            <person name="Pickel B."/>
            <person name="Atanasova L."/>
            <person name="Karlsson M."/>
            <person name="Huettel B."/>
            <person name="Barry K.W."/>
            <person name="Haridas S."/>
            <person name="Chen C."/>
            <person name="Bauer D."/>
            <person name="Andreopoulos W."/>
            <person name="Pangilinan J."/>
            <person name="LaButti K."/>
            <person name="Riley R."/>
            <person name="Lipzen A."/>
            <person name="Clum A."/>
            <person name="Drula E."/>
            <person name="Henrissat B."/>
            <person name="Kohler A."/>
            <person name="Grigoriev I.V."/>
            <person name="Martin F.M."/>
            <person name="Hacquard S."/>
        </authorList>
    </citation>
    <scope>NUCLEOTIDE SEQUENCE</scope>
    <source>
        <strain evidence="2">MPI-CAGE-CH-0230</strain>
    </source>
</reference>
<organism evidence="2 3">
    <name type="scientific">Microdochium trichocladiopsis</name>
    <dbReference type="NCBI Taxonomy" id="1682393"/>
    <lineage>
        <taxon>Eukaryota</taxon>
        <taxon>Fungi</taxon>
        <taxon>Dikarya</taxon>
        <taxon>Ascomycota</taxon>
        <taxon>Pezizomycotina</taxon>
        <taxon>Sordariomycetes</taxon>
        <taxon>Xylariomycetidae</taxon>
        <taxon>Xylariales</taxon>
        <taxon>Microdochiaceae</taxon>
        <taxon>Microdochium</taxon>
    </lineage>
</organism>
<dbReference type="RefSeq" id="XP_046016334.1">
    <property type="nucleotide sequence ID" value="XM_046152639.1"/>
</dbReference>
<accession>A0A9P9BXN2</accession>
<evidence type="ECO:0000256" key="1">
    <source>
        <dbReference type="SAM" id="SignalP"/>
    </source>
</evidence>
<gene>
    <name evidence="2" type="ORF">B0I36DRAFT_313550</name>
</gene>
<comment type="caution">
    <text evidence="2">The sequence shown here is derived from an EMBL/GenBank/DDBJ whole genome shotgun (WGS) entry which is preliminary data.</text>
</comment>
<dbReference type="AlphaFoldDB" id="A0A9P9BXN2"/>
<sequence>VGGSSPPSIIVFALLVRLDPIILLFPHNPDEAVCRQNSVLLYYSCFSFDNVWFWCGCFYGRLAACGTDLNDNYSAH</sequence>
<evidence type="ECO:0000313" key="2">
    <source>
        <dbReference type="EMBL" id="KAH7037213.1"/>
    </source>
</evidence>
<keyword evidence="3" id="KW-1185">Reference proteome</keyword>
<feature type="non-terminal residue" evidence="2">
    <location>
        <position position="1"/>
    </location>
</feature>
<evidence type="ECO:0000313" key="3">
    <source>
        <dbReference type="Proteomes" id="UP000756346"/>
    </source>
</evidence>
<dbReference type="Proteomes" id="UP000756346">
    <property type="component" value="Unassembled WGS sequence"/>
</dbReference>
<keyword evidence="1" id="KW-0732">Signal</keyword>
<feature type="signal peptide" evidence="1">
    <location>
        <begin position="1"/>
        <end position="24"/>
    </location>
</feature>
<protein>
    <submittedName>
        <fullName evidence="2">Uncharacterized protein</fullName>
    </submittedName>
</protein>
<name>A0A9P9BXN2_9PEZI</name>
<dbReference type="EMBL" id="JAGTJQ010000002">
    <property type="protein sequence ID" value="KAH7037213.1"/>
    <property type="molecule type" value="Genomic_DNA"/>
</dbReference>
<dbReference type="GeneID" id="70182185"/>